<dbReference type="OrthoDB" id="9788159at2"/>
<proteinExistence type="predicted"/>
<dbReference type="AlphaFoldDB" id="A0A3A9KPV7"/>
<evidence type="ECO:0000259" key="1">
    <source>
        <dbReference type="Pfam" id="PF02384"/>
    </source>
</evidence>
<name>A0A3A9KPV7_9BACI</name>
<dbReference type="Pfam" id="PF21106">
    <property type="entry name" value="YtxK_like"/>
    <property type="match status" value="1"/>
</dbReference>
<evidence type="ECO:0000259" key="2">
    <source>
        <dbReference type="Pfam" id="PF21106"/>
    </source>
</evidence>
<dbReference type="CDD" id="cd02440">
    <property type="entry name" value="AdoMet_MTases"/>
    <property type="match status" value="1"/>
</dbReference>
<dbReference type="RefSeq" id="WP_110934854.1">
    <property type="nucleotide sequence ID" value="NZ_KZ614146.1"/>
</dbReference>
<dbReference type="Gene3D" id="1.10.150.470">
    <property type="match status" value="1"/>
</dbReference>
<keyword evidence="3" id="KW-0489">Methyltransferase</keyword>
<evidence type="ECO:0000313" key="3">
    <source>
        <dbReference type="EMBL" id="RKL66726.1"/>
    </source>
</evidence>
<dbReference type="Pfam" id="PF02384">
    <property type="entry name" value="N6_Mtase"/>
    <property type="match status" value="1"/>
</dbReference>
<dbReference type="GO" id="GO:0003677">
    <property type="term" value="F:DNA binding"/>
    <property type="evidence" value="ECO:0007669"/>
    <property type="project" value="InterPro"/>
</dbReference>
<dbReference type="InterPro" id="IPR048375">
    <property type="entry name" value="YtxK-like_N"/>
</dbReference>
<dbReference type="SUPFAM" id="SSF53335">
    <property type="entry name" value="S-adenosyl-L-methionine-dependent methyltransferases"/>
    <property type="match status" value="1"/>
</dbReference>
<keyword evidence="4" id="KW-1185">Reference proteome</keyword>
<feature type="domain" description="DNA methylase adenine-specific" evidence="1">
    <location>
        <begin position="98"/>
        <end position="307"/>
    </location>
</feature>
<organism evidence="3 4">
    <name type="scientific">Salipaludibacillus neizhouensis</name>
    <dbReference type="NCBI Taxonomy" id="885475"/>
    <lineage>
        <taxon>Bacteria</taxon>
        <taxon>Bacillati</taxon>
        <taxon>Bacillota</taxon>
        <taxon>Bacilli</taxon>
        <taxon>Bacillales</taxon>
        <taxon>Bacillaceae</taxon>
    </lineage>
</organism>
<dbReference type="Proteomes" id="UP000281498">
    <property type="component" value="Unassembled WGS sequence"/>
</dbReference>
<feature type="domain" description="YtxK-like N-terminal helical" evidence="2">
    <location>
        <begin position="8"/>
        <end position="87"/>
    </location>
</feature>
<dbReference type="PRINTS" id="PR00507">
    <property type="entry name" value="N12N6MTFRASE"/>
</dbReference>
<keyword evidence="3" id="KW-0808">Transferase</keyword>
<dbReference type="InterPro" id="IPR029063">
    <property type="entry name" value="SAM-dependent_MTases_sf"/>
</dbReference>
<gene>
    <name evidence="3" type="ORF">CR203_12865</name>
</gene>
<dbReference type="EMBL" id="PDOE01000005">
    <property type="protein sequence ID" value="RKL66726.1"/>
    <property type="molecule type" value="Genomic_DNA"/>
</dbReference>
<reference evidence="3 4" key="1">
    <citation type="submission" date="2017-10" db="EMBL/GenBank/DDBJ databases">
        <title>Bacillus sp. nov., a halophilic bacterium isolated from a Keqin Lake.</title>
        <authorList>
            <person name="Wang H."/>
        </authorList>
    </citation>
    <scope>NUCLEOTIDE SEQUENCE [LARGE SCALE GENOMIC DNA]</scope>
    <source>
        <strain evidence="3 4">KCTC 13187</strain>
    </source>
</reference>
<protein>
    <submittedName>
        <fullName evidence="3">SAM-dependent methyltransferase</fullName>
    </submittedName>
</protein>
<dbReference type="PIRSF" id="PIRSF026567">
    <property type="entry name" value="Adenine_mtase_bact_prd"/>
    <property type="match status" value="1"/>
</dbReference>
<dbReference type="InterPro" id="IPR052933">
    <property type="entry name" value="DNA_Protect_Modify"/>
</dbReference>
<accession>A0A3A9KPV7</accession>
<dbReference type="InterPro" id="IPR016843">
    <property type="entry name" value="S-AdoMet-dep_Ade-MeTrfase_prd"/>
</dbReference>
<sequence length="338" mass="37885">MEATTNTEKIYNVLDEGAELLKKELDLLYIDALGHMGENMFQGQSVQKLSDSNSKEMELLLKSLPNSQDVAPEEYRRAVQLAALKGMKEATQPHHAMTPDAVGLFIGYLVNKLLSYDTEAIKPVLMDPAVGSGNLMTSVMNQVEKQTHFIGAEPDETLLRIAYVNANLQKHSVDLFHHDSVDADTVKDVDLIVSDLPLGYYPNDQVASKFETVADKGHSYVHHLLIEQAMTRVKKGGFLVFIVPNQIFQTDQSKKLHSFIKKEAVIYSFMQLPDTMFKSKEAGKSILILRKNKQGMAEPKQALLVELPSFSKEAALADMMKRISAWLDDHLKIEKNHS</sequence>
<dbReference type="InterPro" id="IPR003356">
    <property type="entry name" value="DNA_methylase_A-5"/>
</dbReference>
<dbReference type="GO" id="GO:0008170">
    <property type="term" value="F:N-methyltransferase activity"/>
    <property type="evidence" value="ECO:0007669"/>
    <property type="project" value="InterPro"/>
</dbReference>
<dbReference type="Gene3D" id="3.40.50.150">
    <property type="entry name" value="Vaccinia Virus protein VP39"/>
    <property type="match status" value="1"/>
</dbReference>
<dbReference type="GO" id="GO:0032259">
    <property type="term" value="P:methylation"/>
    <property type="evidence" value="ECO:0007669"/>
    <property type="project" value="UniProtKB-KW"/>
</dbReference>
<comment type="caution">
    <text evidence="3">The sequence shown here is derived from an EMBL/GenBank/DDBJ whole genome shotgun (WGS) entry which is preliminary data.</text>
</comment>
<dbReference type="PANTHER" id="PTHR41313:SF1">
    <property type="entry name" value="DNA METHYLASE ADENINE-SPECIFIC DOMAIN-CONTAINING PROTEIN"/>
    <property type="match status" value="1"/>
</dbReference>
<evidence type="ECO:0000313" key="4">
    <source>
        <dbReference type="Proteomes" id="UP000281498"/>
    </source>
</evidence>
<dbReference type="PANTHER" id="PTHR41313">
    <property type="entry name" value="ADENINE-SPECIFIC METHYLTRANSFERASE"/>
    <property type="match status" value="1"/>
</dbReference>